<name>A0A225UVS6_9STRA</name>
<feature type="compositionally biased region" description="Basic and acidic residues" evidence="1">
    <location>
        <begin position="91"/>
        <end position="101"/>
    </location>
</feature>
<dbReference type="Proteomes" id="UP000198211">
    <property type="component" value="Unassembled WGS sequence"/>
</dbReference>
<evidence type="ECO:0000313" key="3">
    <source>
        <dbReference type="Proteomes" id="UP000198211"/>
    </source>
</evidence>
<organism evidence="2 3">
    <name type="scientific">Phytophthora megakarya</name>
    <dbReference type="NCBI Taxonomy" id="4795"/>
    <lineage>
        <taxon>Eukaryota</taxon>
        <taxon>Sar</taxon>
        <taxon>Stramenopiles</taxon>
        <taxon>Oomycota</taxon>
        <taxon>Peronosporomycetes</taxon>
        <taxon>Peronosporales</taxon>
        <taxon>Peronosporaceae</taxon>
        <taxon>Phytophthora</taxon>
    </lineage>
</organism>
<gene>
    <name evidence="2" type="ORF">PHMEG_00032521</name>
</gene>
<evidence type="ECO:0000313" key="2">
    <source>
        <dbReference type="EMBL" id="OWY97041.1"/>
    </source>
</evidence>
<dbReference type="EMBL" id="NBNE01010909">
    <property type="protein sequence ID" value="OWY97041.1"/>
    <property type="molecule type" value="Genomic_DNA"/>
</dbReference>
<feature type="region of interest" description="Disordered" evidence="1">
    <location>
        <begin position="81"/>
        <end position="101"/>
    </location>
</feature>
<comment type="caution">
    <text evidence="2">The sequence shown here is derived from an EMBL/GenBank/DDBJ whole genome shotgun (WGS) entry which is preliminary data.</text>
</comment>
<sequence length="101" mass="10715">MVESETPPCFLQIQETGIPSSVTRPSATDFPFSLSAAKSASLYAAASRAASEPLFPFICSLSCLVPARYRTILVAGFSAPPSTDSGASEMLCERRTSHPGW</sequence>
<accession>A0A225UVS6</accession>
<reference evidence="3" key="1">
    <citation type="submission" date="2017-03" db="EMBL/GenBank/DDBJ databases">
        <title>Phytopthora megakarya and P. palmivora, two closely related causual agents of cacao black pod achieved similar genome size and gene model numbers by different mechanisms.</title>
        <authorList>
            <person name="Ali S."/>
            <person name="Shao J."/>
            <person name="Larry D.J."/>
            <person name="Kronmiller B."/>
            <person name="Shen D."/>
            <person name="Strem M.D."/>
            <person name="Melnick R.L."/>
            <person name="Guiltinan M.J."/>
            <person name="Tyler B.M."/>
            <person name="Meinhardt L.W."/>
            <person name="Bailey B.A."/>
        </authorList>
    </citation>
    <scope>NUCLEOTIDE SEQUENCE [LARGE SCALE GENOMIC DNA]</scope>
    <source>
        <strain evidence="3">zdho120</strain>
    </source>
</reference>
<keyword evidence="3" id="KW-1185">Reference proteome</keyword>
<dbReference type="AlphaFoldDB" id="A0A225UVS6"/>
<protein>
    <submittedName>
        <fullName evidence="2">Uncharacterized protein</fullName>
    </submittedName>
</protein>
<evidence type="ECO:0000256" key="1">
    <source>
        <dbReference type="SAM" id="MobiDB-lite"/>
    </source>
</evidence>
<proteinExistence type="predicted"/>